<dbReference type="OrthoDB" id="10259236at2759"/>
<dbReference type="Proteomes" id="UP000717328">
    <property type="component" value="Unassembled WGS sequence"/>
</dbReference>
<dbReference type="GO" id="GO:0006754">
    <property type="term" value="P:ATP biosynthetic process"/>
    <property type="evidence" value="ECO:0007669"/>
    <property type="project" value="TreeGrafter"/>
</dbReference>
<dbReference type="PANTHER" id="PTHR21340">
    <property type="entry name" value="DIADENOSINE 5,5-P1,P4-TETRAPHOSPHATE PYROPHOSPHOHYDROLASE MUTT"/>
    <property type="match status" value="1"/>
</dbReference>
<dbReference type="EMBL" id="JABCKI010006180">
    <property type="protein sequence ID" value="KAG5635106.1"/>
    <property type="molecule type" value="Genomic_DNA"/>
</dbReference>
<dbReference type="SUPFAM" id="SSF55811">
    <property type="entry name" value="Nudix"/>
    <property type="match status" value="1"/>
</dbReference>
<dbReference type="Gene3D" id="3.90.79.10">
    <property type="entry name" value="Nucleoside Triphosphate Pyrophosphohydrolase"/>
    <property type="match status" value="1"/>
</dbReference>
<dbReference type="PROSITE" id="PS00893">
    <property type="entry name" value="NUDIX_BOX"/>
    <property type="match status" value="1"/>
</dbReference>
<proteinExistence type="predicted"/>
<protein>
    <recommendedName>
        <fullName evidence="2">Nudix hydrolase domain-containing protein</fullName>
    </recommendedName>
</protein>
<dbReference type="InterPro" id="IPR015797">
    <property type="entry name" value="NUDIX_hydrolase-like_dom_sf"/>
</dbReference>
<evidence type="ECO:0000259" key="2">
    <source>
        <dbReference type="PROSITE" id="PS51462"/>
    </source>
</evidence>
<keyword evidence="1" id="KW-0378">Hydrolase</keyword>
<dbReference type="GO" id="GO:0006167">
    <property type="term" value="P:AMP biosynthetic process"/>
    <property type="evidence" value="ECO:0007669"/>
    <property type="project" value="TreeGrafter"/>
</dbReference>
<name>A0A9P7FQK3_9AGAR</name>
<dbReference type="Pfam" id="PF00293">
    <property type="entry name" value="NUDIX"/>
    <property type="match status" value="1"/>
</dbReference>
<evidence type="ECO:0000313" key="4">
    <source>
        <dbReference type="Proteomes" id="UP000717328"/>
    </source>
</evidence>
<accession>A0A9P7FQK3</accession>
<dbReference type="InterPro" id="IPR000086">
    <property type="entry name" value="NUDIX_hydrolase_dom"/>
</dbReference>
<evidence type="ECO:0000313" key="3">
    <source>
        <dbReference type="EMBL" id="KAG5635106.1"/>
    </source>
</evidence>
<evidence type="ECO:0000256" key="1">
    <source>
        <dbReference type="ARBA" id="ARBA00022801"/>
    </source>
</evidence>
<dbReference type="AlphaFoldDB" id="A0A9P7FQK3"/>
<reference evidence="3" key="2">
    <citation type="submission" date="2021-10" db="EMBL/GenBank/DDBJ databases">
        <title>Phylogenomics reveals ancestral predisposition of the termite-cultivated fungus Termitomyces towards a domesticated lifestyle.</title>
        <authorList>
            <person name="Auxier B."/>
            <person name="Grum-Grzhimaylo A."/>
            <person name="Cardenas M.E."/>
            <person name="Lodge J.D."/>
            <person name="Laessoe T."/>
            <person name="Pedersen O."/>
            <person name="Smith M.E."/>
            <person name="Kuyper T.W."/>
            <person name="Franco-Molano E.A."/>
            <person name="Baroni T.J."/>
            <person name="Aanen D.K."/>
        </authorList>
    </citation>
    <scope>NUCLEOTIDE SEQUENCE</scope>
    <source>
        <strain evidence="3">D49</strain>
    </source>
</reference>
<sequence>MSAPRYPTQQYLTGDFVISAGSVLFRKTTTLEEKLEICIVHSTGFGRDEWLLAKGRKDRGESLEQAAVRETFEETGYPCALWPQRMATRAPAPGVNDSADVVAVADGLVEPIAITMRDLGAKGTKIIWWYITLATGEQRVEGTQAEYEAFEPCFLEPQVAIEQLTFQKDREIVKKAWEIVSNTSSDTTI</sequence>
<dbReference type="InterPro" id="IPR020084">
    <property type="entry name" value="NUDIX_hydrolase_CS"/>
</dbReference>
<dbReference type="PANTHER" id="PTHR21340:SF0">
    <property type="entry name" value="BIS(5'-NUCLEOSYL)-TETRAPHOSPHATASE [ASYMMETRICAL]"/>
    <property type="match status" value="1"/>
</dbReference>
<organism evidence="3 4">
    <name type="scientific">Sphagnurus paluster</name>
    <dbReference type="NCBI Taxonomy" id="117069"/>
    <lineage>
        <taxon>Eukaryota</taxon>
        <taxon>Fungi</taxon>
        <taxon>Dikarya</taxon>
        <taxon>Basidiomycota</taxon>
        <taxon>Agaricomycotina</taxon>
        <taxon>Agaricomycetes</taxon>
        <taxon>Agaricomycetidae</taxon>
        <taxon>Agaricales</taxon>
        <taxon>Tricholomatineae</taxon>
        <taxon>Lyophyllaceae</taxon>
        <taxon>Sphagnurus</taxon>
    </lineage>
</organism>
<dbReference type="PROSITE" id="PS51462">
    <property type="entry name" value="NUDIX"/>
    <property type="match status" value="1"/>
</dbReference>
<gene>
    <name evidence="3" type="ORF">H0H81_012435</name>
</gene>
<feature type="domain" description="Nudix hydrolase" evidence="2">
    <location>
        <begin position="15"/>
        <end position="152"/>
    </location>
</feature>
<dbReference type="InterPro" id="IPR051325">
    <property type="entry name" value="Nudix_hydrolase_domain"/>
</dbReference>
<comment type="caution">
    <text evidence="3">The sequence shown here is derived from an EMBL/GenBank/DDBJ whole genome shotgun (WGS) entry which is preliminary data.</text>
</comment>
<dbReference type="GO" id="GO:0004081">
    <property type="term" value="F:bis(5'-nucleosyl)-tetraphosphatase (asymmetrical) activity"/>
    <property type="evidence" value="ECO:0007669"/>
    <property type="project" value="TreeGrafter"/>
</dbReference>
<keyword evidence="4" id="KW-1185">Reference proteome</keyword>
<reference evidence="3" key="1">
    <citation type="submission" date="2021-02" db="EMBL/GenBank/DDBJ databases">
        <authorList>
            <person name="Nieuwenhuis M."/>
            <person name="Van De Peppel L.J.J."/>
        </authorList>
    </citation>
    <scope>NUCLEOTIDE SEQUENCE</scope>
    <source>
        <strain evidence="3">D49</strain>
    </source>
</reference>